<comment type="subcellular location">
    <subcellularLocation>
        <location evidence="1">Cell membrane</location>
        <topology evidence="1">Multi-pass membrane protein</topology>
    </subcellularLocation>
</comment>
<dbReference type="PANTHER" id="PTHR30250:SF11">
    <property type="entry name" value="O-ANTIGEN TRANSPORTER-RELATED"/>
    <property type="match status" value="1"/>
</dbReference>
<dbReference type="GO" id="GO:0005886">
    <property type="term" value="C:plasma membrane"/>
    <property type="evidence" value="ECO:0007669"/>
    <property type="project" value="UniProtKB-SubCell"/>
</dbReference>
<gene>
    <name evidence="7" type="ORF">DW707_02415</name>
</gene>
<evidence type="ECO:0000256" key="6">
    <source>
        <dbReference type="SAM" id="Phobius"/>
    </source>
</evidence>
<evidence type="ECO:0000313" key="8">
    <source>
        <dbReference type="Proteomes" id="UP000286271"/>
    </source>
</evidence>
<feature type="transmembrane region" description="Helical" evidence="6">
    <location>
        <begin position="443"/>
        <end position="460"/>
    </location>
</feature>
<keyword evidence="5 6" id="KW-0472">Membrane</keyword>
<evidence type="ECO:0000256" key="5">
    <source>
        <dbReference type="ARBA" id="ARBA00023136"/>
    </source>
</evidence>
<evidence type="ECO:0000256" key="3">
    <source>
        <dbReference type="ARBA" id="ARBA00022692"/>
    </source>
</evidence>
<feature type="transmembrane region" description="Helical" evidence="6">
    <location>
        <begin position="120"/>
        <end position="145"/>
    </location>
</feature>
<feature type="transmembrane region" description="Helical" evidence="6">
    <location>
        <begin position="385"/>
        <end position="406"/>
    </location>
</feature>
<organism evidence="7 8">
    <name type="scientific">Roseburia inulinivorans</name>
    <dbReference type="NCBI Taxonomy" id="360807"/>
    <lineage>
        <taxon>Bacteria</taxon>
        <taxon>Bacillati</taxon>
        <taxon>Bacillota</taxon>
        <taxon>Clostridia</taxon>
        <taxon>Lachnospirales</taxon>
        <taxon>Lachnospiraceae</taxon>
        <taxon>Roseburia</taxon>
    </lineage>
</organism>
<feature type="transmembrane region" description="Helical" evidence="6">
    <location>
        <begin position="84"/>
        <end position="108"/>
    </location>
</feature>
<dbReference type="Proteomes" id="UP000286271">
    <property type="component" value="Unassembled WGS sequence"/>
</dbReference>
<feature type="transmembrane region" description="Helical" evidence="6">
    <location>
        <begin position="179"/>
        <end position="201"/>
    </location>
</feature>
<sequence length="473" mass="54413">MHSEKNLSDNTKTARAALVNTTANIIMTIVAMLMIPITTRILHTGDLGNAVSFFSIRNICLNIFTLASYTAVNRGLLEFHDNKFEFLSSLLLFNLVTIGLFGLVYGIFRSFFESILGFTPLLSFLLFFSVLLWMSYTIGTTYLLYHNRYKTMFCITMCIGPFSQFLAIFLILHLNSDKYLGRIIGLDGFYWIIGFLFLILILLKGHFTFKKIYIKYALSLSLPLIPHLLAQTLLSQSDIIMITNMCNSDKSGIYSMAYTIAMVLYALLSQIMAVWSPWCYRRLNEKNTSVIYQYSKVLYFVALIMSIGLMMISPEAVSLFLADSYHECMYLIPIIIVGMFFLFSYTFFYDIEYYHKKTILIAVASILAASINIVLNLIFIPVLGYIAAGYTTAIGYFLLMLLHMIFMKKIDNRKIYNIPMLFIASLFVLIFALLMVYLIDYIFLRYLIGILSILILLFFIRKDIFSFLKVFLS</sequence>
<proteinExistence type="predicted"/>
<keyword evidence="4 6" id="KW-1133">Transmembrane helix</keyword>
<feature type="transmembrane region" description="Helical" evidence="6">
    <location>
        <begin position="213"/>
        <end position="233"/>
    </location>
</feature>
<feature type="transmembrane region" description="Helical" evidence="6">
    <location>
        <begin position="54"/>
        <end position="72"/>
    </location>
</feature>
<protein>
    <submittedName>
        <fullName evidence="7">Uncharacterized protein</fullName>
    </submittedName>
</protein>
<dbReference type="AlphaFoldDB" id="A0A414LYX5"/>
<evidence type="ECO:0000256" key="4">
    <source>
        <dbReference type="ARBA" id="ARBA00022989"/>
    </source>
</evidence>
<feature type="transmembrane region" description="Helical" evidence="6">
    <location>
        <begin position="253"/>
        <end position="276"/>
    </location>
</feature>
<reference evidence="7 8" key="1">
    <citation type="submission" date="2018-08" db="EMBL/GenBank/DDBJ databases">
        <title>A genome reference for cultivated species of the human gut microbiota.</title>
        <authorList>
            <person name="Zou Y."/>
            <person name="Xue W."/>
            <person name="Luo G."/>
        </authorList>
    </citation>
    <scope>NUCLEOTIDE SEQUENCE [LARGE SCALE GENOMIC DNA]</scope>
    <source>
        <strain evidence="7 8">AM27-11</strain>
    </source>
</reference>
<comment type="caution">
    <text evidence="7">The sequence shown here is derived from an EMBL/GenBank/DDBJ whole genome shotgun (WGS) entry which is preliminary data.</text>
</comment>
<feature type="transmembrane region" description="Helical" evidence="6">
    <location>
        <begin position="152"/>
        <end position="173"/>
    </location>
</feature>
<dbReference type="RefSeq" id="WP_118929736.1">
    <property type="nucleotide sequence ID" value="NZ_QSKW01000002.1"/>
</dbReference>
<feature type="transmembrane region" description="Helical" evidence="6">
    <location>
        <begin position="418"/>
        <end position="437"/>
    </location>
</feature>
<dbReference type="PANTHER" id="PTHR30250">
    <property type="entry name" value="PST FAMILY PREDICTED COLANIC ACID TRANSPORTER"/>
    <property type="match status" value="1"/>
</dbReference>
<keyword evidence="2" id="KW-1003">Cell membrane</keyword>
<evidence type="ECO:0000256" key="2">
    <source>
        <dbReference type="ARBA" id="ARBA00022475"/>
    </source>
</evidence>
<dbReference type="EMBL" id="QSKW01000002">
    <property type="protein sequence ID" value="RHF00078.1"/>
    <property type="molecule type" value="Genomic_DNA"/>
</dbReference>
<keyword evidence="3 6" id="KW-0812">Transmembrane</keyword>
<feature type="transmembrane region" description="Helical" evidence="6">
    <location>
        <begin position="21"/>
        <end position="42"/>
    </location>
</feature>
<feature type="transmembrane region" description="Helical" evidence="6">
    <location>
        <begin position="297"/>
        <end position="317"/>
    </location>
</feature>
<feature type="transmembrane region" description="Helical" evidence="6">
    <location>
        <begin position="329"/>
        <end position="348"/>
    </location>
</feature>
<evidence type="ECO:0000313" key="7">
    <source>
        <dbReference type="EMBL" id="RHF00078.1"/>
    </source>
</evidence>
<dbReference type="InterPro" id="IPR050833">
    <property type="entry name" value="Poly_Biosynth_Transport"/>
</dbReference>
<evidence type="ECO:0000256" key="1">
    <source>
        <dbReference type="ARBA" id="ARBA00004651"/>
    </source>
</evidence>
<name>A0A414LYX5_9FIRM</name>
<accession>A0A414LYX5</accession>
<feature type="transmembrane region" description="Helical" evidence="6">
    <location>
        <begin position="360"/>
        <end position="379"/>
    </location>
</feature>
<dbReference type="Pfam" id="PF13440">
    <property type="entry name" value="Polysacc_synt_3"/>
    <property type="match status" value="1"/>
</dbReference>